<gene>
    <name evidence="3" type="ORF">GCM10009549_46340</name>
</gene>
<accession>A0ABP3ZRJ9</accession>
<protein>
    <recommendedName>
        <fullName evidence="5">Secreted protein</fullName>
    </recommendedName>
</protein>
<organism evidence="3 4">
    <name type="scientific">Streptomyces thermoalcalitolerans</name>
    <dbReference type="NCBI Taxonomy" id="65605"/>
    <lineage>
        <taxon>Bacteria</taxon>
        <taxon>Bacillati</taxon>
        <taxon>Actinomycetota</taxon>
        <taxon>Actinomycetes</taxon>
        <taxon>Kitasatosporales</taxon>
        <taxon>Streptomycetaceae</taxon>
        <taxon>Streptomyces</taxon>
    </lineage>
</organism>
<feature type="region of interest" description="Disordered" evidence="1">
    <location>
        <begin position="29"/>
        <end position="48"/>
    </location>
</feature>
<sequence>MGGQSVRTAVTLCAAGLLAASMSTAVTASASPAHTRPAHPTGQPDDKPVLVDCSFEPRTRPDTFILACGDGNSRLSSLRWSQWNGESAVARGVNSVNDCKPYCAAGTFHSYPVIVRLDRPEPWKKRPGTQHFTRLSLVFPAARPDGYQRTTTYPLWG</sequence>
<comment type="caution">
    <text evidence="3">The sequence shown here is derived from an EMBL/GenBank/DDBJ whole genome shotgun (WGS) entry which is preliminary data.</text>
</comment>
<evidence type="ECO:0000313" key="4">
    <source>
        <dbReference type="Proteomes" id="UP001501005"/>
    </source>
</evidence>
<dbReference type="Proteomes" id="UP001501005">
    <property type="component" value="Unassembled WGS sequence"/>
</dbReference>
<feature type="signal peptide" evidence="2">
    <location>
        <begin position="1"/>
        <end position="28"/>
    </location>
</feature>
<proteinExistence type="predicted"/>
<evidence type="ECO:0000256" key="1">
    <source>
        <dbReference type="SAM" id="MobiDB-lite"/>
    </source>
</evidence>
<keyword evidence="2" id="KW-0732">Signal</keyword>
<evidence type="ECO:0008006" key="5">
    <source>
        <dbReference type="Google" id="ProtNLM"/>
    </source>
</evidence>
<reference evidence="4" key="1">
    <citation type="journal article" date="2019" name="Int. J. Syst. Evol. Microbiol.">
        <title>The Global Catalogue of Microorganisms (GCM) 10K type strain sequencing project: providing services to taxonomists for standard genome sequencing and annotation.</title>
        <authorList>
            <consortium name="The Broad Institute Genomics Platform"/>
            <consortium name="The Broad Institute Genome Sequencing Center for Infectious Disease"/>
            <person name="Wu L."/>
            <person name="Ma J."/>
        </authorList>
    </citation>
    <scope>NUCLEOTIDE SEQUENCE [LARGE SCALE GENOMIC DNA]</scope>
    <source>
        <strain evidence="4">JCM 10673</strain>
    </source>
</reference>
<dbReference type="EMBL" id="BAAAHG010000047">
    <property type="protein sequence ID" value="GAA0925392.1"/>
    <property type="molecule type" value="Genomic_DNA"/>
</dbReference>
<dbReference type="RefSeq" id="WP_344052906.1">
    <property type="nucleotide sequence ID" value="NZ_BAAAHG010000047.1"/>
</dbReference>
<feature type="chain" id="PRO_5045080226" description="Secreted protein" evidence="2">
    <location>
        <begin position="29"/>
        <end position="157"/>
    </location>
</feature>
<evidence type="ECO:0000313" key="3">
    <source>
        <dbReference type="EMBL" id="GAA0925392.1"/>
    </source>
</evidence>
<evidence type="ECO:0000256" key="2">
    <source>
        <dbReference type="SAM" id="SignalP"/>
    </source>
</evidence>
<name>A0ABP3ZRJ9_9ACTN</name>
<keyword evidence="4" id="KW-1185">Reference proteome</keyword>